<dbReference type="GO" id="GO:0032267">
    <property type="term" value="F:tRNA(Ile)-lysidine synthase activity"/>
    <property type="evidence" value="ECO:0007669"/>
    <property type="project" value="UniProtKB-EC"/>
</dbReference>
<dbReference type="SUPFAM" id="SSF82829">
    <property type="entry name" value="MesJ substrate recognition domain-like"/>
    <property type="match status" value="1"/>
</dbReference>
<dbReference type="PATRIC" id="fig|651182.5.peg.4625"/>
<dbReference type="InterPro" id="IPR012094">
    <property type="entry name" value="tRNA_Ile_lys_synt"/>
</dbReference>
<evidence type="ECO:0000256" key="1">
    <source>
        <dbReference type="ARBA" id="ARBA00022598"/>
    </source>
</evidence>
<dbReference type="GO" id="GO:0005737">
    <property type="term" value="C:cytoplasm"/>
    <property type="evidence" value="ECO:0007669"/>
    <property type="project" value="UniProtKB-SubCell"/>
</dbReference>
<comment type="domain">
    <text evidence="6">The N-terminal region contains the highly conserved SGGXDS motif, predicted to be a P-loop motif involved in ATP binding.</text>
</comment>
<evidence type="ECO:0000256" key="5">
    <source>
        <dbReference type="ARBA" id="ARBA00048539"/>
    </source>
</evidence>
<organism evidence="9 10">
    <name type="scientific">Desulfobacula toluolica (strain DSM 7467 / Tol2)</name>
    <dbReference type="NCBI Taxonomy" id="651182"/>
    <lineage>
        <taxon>Bacteria</taxon>
        <taxon>Pseudomonadati</taxon>
        <taxon>Thermodesulfobacteriota</taxon>
        <taxon>Desulfobacteria</taxon>
        <taxon>Desulfobacterales</taxon>
        <taxon>Desulfobacteraceae</taxon>
        <taxon>Desulfobacula</taxon>
    </lineage>
</organism>
<dbReference type="NCBIfam" id="TIGR02432">
    <property type="entry name" value="lysidine_TilS_N"/>
    <property type="match status" value="1"/>
</dbReference>
<evidence type="ECO:0000256" key="7">
    <source>
        <dbReference type="SAM" id="MobiDB-lite"/>
    </source>
</evidence>
<dbReference type="HAMAP" id="MF_01161">
    <property type="entry name" value="tRNA_Ile_lys_synt"/>
    <property type="match status" value="1"/>
</dbReference>
<gene>
    <name evidence="6 9" type="primary">tilS</name>
    <name evidence="9" type="ordered locus">TOL2_C39280</name>
</gene>
<evidence type="ECO:0000259" key="8">
    <source>
        <dbReference type="Pfam" id="PF01171"/>
    </source>
</evidence>
<comment type="catalytic activity">
    <reaction evidence="5 6">
        <text>cytidine(34) in tRNA(Ile2) + L-lysine + ATP = lysidine(34) in tRNA(Ile2) + AMP + diphosphate + H(+)</text>
        <dbReference type="Rhea" id="RHEA:43744"/>
        <dbReference type="Rhea" id="RHEA-COMP:10625"/>
        <dbReference type="Rhea" id="RHEA-COMP:10670"/>
        <dbReference type="ChEBI" id="CHEBI:15378"/>
        <dbReference type="ChEBI" id="CHEBI:30616"/>
        <dbReference type="ChEBI" id="CHEBI:32551"/>
        <dbReference type="ChEBI" id="CHEBI:33019"/>
        <dbReference type="ChEBI" id="CHEBI:82748"/>
        <dbReference type="ChEBI" id="CHEBI:83665"/>
        <dbReference type="ChEBI" id="CHEBI:456215"/>
        <dbReference type="EC" id="6.3.4.19"/>
    </reaction>
</comment>
<dbReference type="OrthoDB" id="9807403at2"/>
<reference evidence="9 10" key="1">
    <citation type="journal article" date="2013" name="Environ. Microbiol.">
        <title>Complete genome, catabolic sub-proteomes and key-metabolites of Desulfobacula toluolica Tol2, a marine, aromatic compound-degrading, sulfate-reducing bacterium.</title>
        <authorList>
            <person name="Wohlbrand L."/>
            <person name="Jacob J.H."/>
            <person name="Kube M."/>
            <person name="Mussmann M."/>
            <person name="Jarling R."/>
            <person name="Beck A."/>
            <person name="Amann R."/>
            <person name="Wilkes H."/>
            <person name="Reinhardt R."/>
            <person name="Rabus R."/>
        </authorList>
    </citation>
    <scope>NUCLEOTIDE SEQUENCE [LARGE SCALE GENOMIC DNA]</scope>
    <source>
        <strain evidence="10">DSM 7467 / Tol2</strain>
    </source>
</reference>
<accession>K0NCB8</accession>
<dbReference type="STRING" id="651182.TOL2_C39280"/>
<name>K0NCB8_DESTT</name>
<feature type="binding site" evidence="6">
    <location>
        <begin position="30"/>
        <end position="35"/>
    </location>
    <ligand>
        <name>ATP</name>
        <dbReference type="ChEBI" id="CHEBI:30616"/>
    </ligand>
</feature>
<evidence type="ECO:0000256" key="2">
    <source>
        <dbReference type="ARBA" id="ARBA00022694"/>
    </source>
</evidence>
<keyword evidence="3 6" id="KW-0547">Nucleotide-binding</keyword>
<feature type="domain" description="tRNA(Ile)-lysidine/2-thiocytidine synthase N-terminal" evidence="8">
    <location>
        <begin position="24"/>
        <end position="206"/>
    </location>
</feature>
<feature type="region of interest" description="Disordered" evidence="7">
    <location>
        <begin position="334"/>
        <end position="355"/>
    </location>
</feature>
<comment type="subcellular location">
    <subcellularLocation>
        <location evidence="6">Cytoplasm</location>
    </subcellularLocation>
</comment>
<dbReference type="EMBL" id="FO203503">
    <property type="protein sequence ID" value="CCK82084.1"/>
    <property type="molecule type" value="Genomic_DNA"/>
</dbReference>
<evidence type="ECO:0000256" key="4">
    <source>
        <dbReference type="ARBA" id="ARBA00022840"/>
    </source>
</evidence>
<keyword evidence="1 6" id="KW-0436">Ligase</keyword>
<dbReference type="InterPro" id="IPR012795">
    <property type="entry name" value="tRNA_Ile_lys_synt_N"/>
</dbReference>
<evidence type="ECO:0000313" key="10">
    <source>
        <dbReference type="Proteomes" id="UP000007347"/>
    </source>
</evidence>
<dbReference type="CDD" id="cd01992">
    <property type="entry name" value="TilS_N"/>
    <property type="match status" value="1"/>
</dbReference>
<dbReference type="Proteomes" id="UP000007347">
    <property type="component" value="Chromosome"/>
</dbReference>
<dbReference type="Gene3D" id="1.20.59.20">
    <property type="match status" value="1"/>
</dbReference>
<dbReference type="Pfam" id="PF01171">
    <property type="entry name" value="ATP_bind_3"/>
    <property type="match status" value="1"/>
</dbReference>
<dbReference type="Gene3D" id="3.40.50.620">
    <property type="entry name" value="HUPs"/>
    <property type="match status" value="1"/>
</dbReference>
<dbReference type="InterPro" id="IPR011063">
    <property type="entry name" value="TilS/TtcA_N"/>
</dbReference>
<keyword evidence="4 6" id="KW-0067">ATP-binding</keyword>
<keyword evidence="2 6" id="KW-0819">tRNA processing</keyword>
<dbReference type="KEGG" id="dto:TOL2_C39280"/>
<dbReference type="RefSeq" id="WP_014959264.1">
    <property type="nucleotide sequence ID" value="NC_018645.1"/>
</dbReference>
<dbReference type="EC" id="6.3.4.19" evidence="6"/>
<dbReference type="InterPro" id="IPR014729">
    <property type="entry name" value="Rossmann-like_a/b/a_fold"/>
</dbReference>
<protein>
    <recommendedName>
        <fullName evidence="6">tRNA(Ile)-lysidine synthase</fullName>
        <ecNumber evidence="6">6.3.4.19</ecNumber>
    </recommendedName>
    <alternativeName>
        <fullName evidence="6">tRNA(Ile)-2-lysyl-cytidine synthase</fullName>
    </alternativeName>
    <alternativeName>
        <fullName evidence="6">tRNA(Ile)-lysidine synthetase</fullName>
    </alternativeName>
</protein>
<evidence type="ECO:0000256" key="3">
    <source>
        <dbReference type="ARBA" id="ARBA00022741"/>
    </source>
</evidence>
<dbReference type="GO" id="GO:0006400">
    <property type="term" value="P:tRNA modification"/>
    <property type="evidence" value="ECO:0007669"/>
    <property type="project" value="UniProtKB-UniRule"/>
</dbReference>
<keyword evidence="6" id="KW-0963">Cytoplasm</keyword>
<comment type="similarity">
    <text evidence="6">Belongs to the tRNA(Ile)-lysidine synthase family.</text>
</comment>
<dbReference type="GO" id="GO:0005524">
    <property type="term" value="F:ATP binding"/>
    <property type="evidence" value="ECO:0007669"/>
    <property type="project" value="UniProtKB-UniRule"/>
</dbReference>
<dbReference type="AlphaFoldDB" id="K0NCB8"/>
<dbReference type="PANTHER" id="PTHR43033">
    <property type="entry name" value="TRNA(ILE)-LYSIDINE SYNTHASE-RELATED"/>
    <property type="match status" value="1"/>
</dbReference>
<dbReference type="SUPFAM" id="SSF52402">
    <property type="entry name" value="Adenine nucleotide alpha hydrolases-like"/>
    <property type="match status" value="1"/>
</dbReference>
<dbReference type="HOGENOM" id="CLU_018869_0_0_7"/>
<sequence>MKKEFIDIIADTVHEFNLLEQEDKVLVAVSGGPDSVALVLSLLAVKKKYRLNIGIAHMNHMLREDESLADEIFVKSFAHNLDLLFHGEQTDVKKYAKQHRLSIEEAGRDVRYRFFEQTAKLHGYTKIATGHTKDDNVELVLMNLLRGAGSKGLSGIPAIRNNRYIRPLIRVLKIQILDFLTDKKQAYRVDSSNTDMAYLRNNIRHRLLPRLQSEYNPEIIDALDRLSRILRKEEDFWDMETDRQFNRCLIKTDNHAVALSKNLMSELHPAILNRVFRKAIWKVKKDLKRICFAHIEDMIQFCFDRPSGISLDLPGQIRVYKNKDSIIIKKEDKPLRQIGNKEKQSRRTAREKQGR</sequence>
<proteinExistence type="inferred from homology"/>
<evidence type="ECO:0000256" key="6">
    <source>
        <dbReference type="HAMAP-Rule" id="MF_01161"/>
    </source>
</evidence>
<dbReference type="PANTHER" id="PTHR43033:SF1">
    <property type="entry name" value="TRNA(ILE)-LYSIDINE SYNTHASE-RELATED"/>
    <property type="match status" value="1"/>
</dbReference>
<keyword evidence="10" id="KW-1185">Reference proteome</keyword>
<evidence type="ECO:0000313" key="9">
    <source>
        <dbReference type="EMBL" id="CCK82084.1"/>
    </source>
</evidence>
<comment type="function">
    <text evidence="6">Ligates lysine onto the cytidine present at position 34 of the AUA codon-specific tRNA(Ile) that contains the anticodon CAU, in an ATP-dependent manner. Cytidine is converted to lysidine, thus changing the amino acid specificity of the tRNA from methionine to isoleucine.</text>
</comment>